<evidence type="ECO:0000313" key="9">
    <source>
        <dbReference type="EMBL" id="KAK3670416.1"/>
    </source>
</evidence>
<name>A0AAE0WFA9_9PEZI</name>
<reference evidence="9" key="1">
    <citation type="submission" date="2023-07" db="EMBL/GenBank/DDBJ databases">
        <title>Black Yeasts Isolated from many extreme environments.</title>
        <authorList>
            <person name="Coleine C."/>
            <person name="Stajich J.E."/>
            <person name="Selbmann L."/>
        </authorList>
    </citation>
    <scope>NUCLEOTIDE SEQUENCE</scope>
    <source>
        <strain evidence="9">CCFEE 5485</strain>
    </source>
</reference>
<feature type="region of interest" description="Disordered" evidence="7">
    <location>
        <begin position="115"/>
        <end position="176"/>
    </location>
</feature>
<dbReference type="EMBL" id="JAUTXT010000056">
    <property type="protein sequence ID" value="KAK3670416.1"/>
    <property type="molecule type" value="Genomic_DNA"/>
</dbReference>
<keyword evidence="4 8" id="KW-0472">Membrane</keyword>
<comment type="subcellular location">
    <subcellularLocation>
        <location evidence="1">Membrane</location>
        <topology evidence="1">Multi-pass membrane protein</topology>
    </subcellularLocation>
</comment>
<dbReference type="PANTHER" id="PTHR16201:SF44">
    <property type="entry name" value="SEVEN TRANSMEMBRANE PROTEIN 1"/>
    <property type="match status" value="1"/>
</dbReference>
<evidence type="ECO:0000256" key="6">
    <source>
        <dbReference type="ARBA" id="ARBA00050768"/>
    </source>
</evidence>
<gene>
    <name evidence="9" type="ORF">LTR78_009656</name>
</gene>
<feature type="compositionally biased region" description="Basic and acidic residues" evidence="7">
    <location>
        <begin position="131"/>
        <end position="145"/>
    </location>
</feature>
<feature type="transmembrane region" description="Helical" evidence="8">
    <location>
        <begin position="12"/>
        <end position="31"/>
    </location>
</feature>
<evidence type="ECO:0000256" key="3">
    <source>
        <dbReference type="ARBA" id="ARBA00022989"/>
    </source>
</evidence>
<evidence type="ECO:0000256" key="1">
    <source>
        <dbReference type="ARBA" id="ARBA00004141"/>
    </source>
</evidence>
<comment type="caution">
    <text evidence="9">The sequence shown here is derived from an EMBL/GenBank/DDBJ whole genome shotgun (WGS) entry which is preliminary data.</text>
</comment>
<evidence type="ECO:0000256" key="4">
    <source>
        <dbReference type="ARBA" id="ARBA00023136"/>
    </source>
</evidence>
<comment type="similarity">
    <text evidence="5">Belongs to the laat-1 family.</text>
</comment>
<dbReference type="Pfam" id="PF04193">
    <property type="entry name" value="PQ-loop"/>
    <property type="match status" value="2"/>
</dbReference>
<feature type="transmembrane region" description="Helical" evidence="8">
    <location>
        <begin position="307"/>
        <end position="325"/>
    </location>
</feature>
<proteinExistence type="inferred from homology"/>
<keyword evidence="2 8" id="KW-0812">Transmembrane</keyword>
<comment type="catalytic activity">
    <reaction evidence="6">
        <text>L-histidine(out) + L-arginine(in) = L-histidine(in) + L-arginine(out)</text>
        <dbReference type="Rhea" id="RHEA:71063"/>
        <dbReference type="ChEBI" id="CHEBI:32682"/>
        <dbReference type="ChEBI" id="CHEBI:57595"/>
    </reaction>
</comment>
<feature type="transmembrane region" description="Helical" evidence="8">
    <location>
        <begin position="70"/>
        <end position="92"/>
    </location>
</feature>
<feature type="transmembrane region" description="Helical" evidence="8">
    <location>
        <begin position="241"/>
        <end position="259"/>
    </location>
</feature>
<dbReference type="Proteomes" id="UP001274830">
    <property type="component" value="Unassembled WGS sequence"/>
</dbReference>
<evidence type="ECO:0000256" key="8">
    <source>
        <dbReference type="SAM" id="Phobius"/>
    </source>
</evidence>
<evidence type="ECO:0000256" key="5">
    <source>
        <dbReference type="ARBA" id="ARBA00038039"/>
    </source>
</evidence>
<evidence type="ECO:0008006" key="11">
    <source>
        <dbReference type="Google" id="ProtNLM"/>
    </source>
</evidence>
<dbReference type="AlphaFoldDB" id="A0AAE0WFA9"/>
<evidence type="ECO:0000256" key="2">
    <source>
        <dbReference type="ARBA" id="ARBA00022692"/>
    </source>
</evidence>
<dbReference type="SMART" id="SM00679">
    <property type="entry name" value="CTNS"/>
    <property type="match status" value="2"/>
</dbReference>
<organism evidence="9 10">
    <name type="scientific">Recurvomyces mirabilis</name>
    <dbReference type="NCBI Taxonomy" id="574656"/>
    <lineage>
        <taxon>Eukaryota</taxon>
        <taxon>Fungi</taxon>
        <taxon>Dikarya</taxon>
        <taxon>Ascomycota</taxon>
        <taxon>Pezizomycotina</taxon>
        <taxon>Dothideomycetes</taxon>
        <taxon>Dothideomycetidae</taxon>
        <taxon>Mycosphaerellales</taxon>
        <taxon>Teratosphaeriaceae</taxon>
        <taxon>Recurvomyces</taxon>
    </lineage>
</organism>
<dbReference type="Gene3D" id="1.20.1280.290">
    <property type="match status" value="2"/>
</dbReference>
<dbReference type="FunFam" id="1.20.1280.290:FF:000009">
    <property type="entry name" value="PQ loop repeat family protein"/>
    <property type="match status" value="1"/>
</dbReference>
<protein>
    <recommendedName>
        <fullName evidence="11">Vacuolar membrane PQ loop repeat protein</fullName>
    </recommendedName>
</protein>
<accession>A0AAE0WFA9</accession>
<dbReference type="GO" id="GO:0098852">
    <property type="term" value="C:lytic vacuole membrane"/>
    <property type="evidence" value="ECO:0007669"/>
    <property type="project" value="UniProtKB-ARBA"/>
</dbReference>
<keyword evidence="10" id="KW-1185">Reference proteome</keyword>
<dbReference type="FunFam" id="1.20.1280.290:FF:000012">
    <property type="entry name" value="Vacuolar membrane PQ loop repeat protein"/>
    <property type="match status" value="1"/>
</dbReference>
<dbReference type="GO" id="GO:0034486">
    <property type="term" value="P:vacuolar transmembrane transport"/>
    <property type="evidence" value="ECO:0007669"/>
    <property type="project" value="UniProtKB-ARBA"/>
</dbReference>
<dbReference type="PANTHER" id="PTHR16201">
    <property type="entry name" value="SEVEN TRANSMEMBRANE PROTEIN 1-RELATED"/>
    <property type="match status" value="1"/>
</dbReference>
<feature type="transmembrane region" description="Helical" evidence="8">
    <location>
        <begin position="43"/>
        <end position="64"/>
    </location>
</feature>
<dbReference type="InterPro" id="IPR051415">
    <property type="entry name" value="LAAT-1"/>
</dbReference>
<evidence type="ECO:0000256" key="7">
    <source>
        <dbReference type="SAM" id="MobiDB-lite"/>
    </source>
</evidence>
<keyword evidence="3 8" id="KW-1133">Transmembrane helix</keyword>
<feature type="transmembrane region" description="Helical" evidence="8">
    <location>
        <begin position="271"/>
        <end position="295"/>
    </location>
</feature>
<feature type="compositionally biased region" description="Polar residues" evidence="7">
    <location>
        <begin position="156"/>
        <end position="174"/>
    </location>
</feature>
<evidence type="ECO:0000313" key="10">
    <source>
        <dbReference type="Proteomes" id="UP001274830"/>
    </source>
</evidence>
<sequence>MTALTWNEALSGVTGSISLASWIFLLVPQLVENYTAGSADGISLTFLFIWFIGDITNLAGAIWARLVPTVTALAIYFCFADAILIGQCLYYNALNRRKEGAKEDLRAANEQTALLNENGDGNGHVTASKVAPKEQHSLNDIREDNLGLPGSRRRSSATSSHKQTLQRTRTTSSGAGDLAAIMEAPASSASPSQTRAYAKNALSVIMILVVGTAGWAIAWQTGAWQPTPIGREDGDSEPTPLGAEILGYISAVCYLGARIPQIVKNQRERSCDGLSLLFVILSLLGNATYGMGILFHSVEREYIITNLPWLIGSIGTMGEDALIFVQFRMFGEKKVVEEGEGSAVE</sequence>
<dbReference type="InterPro" id="IPR006603">
    <property type="entry name" value="PQ-loop_rpt"/>
</dbReference>
<feature type="transmembrane region" description="Helical" evidence="8">
    <location>
        <begin position="201"/>
        <end position="221"/>
    </location>
</feature>
<dbReference type="GO" id="GO:0015174">
    <property type="term" value="F:basic amino acid transmembrane transporter activity"/>
    <property type="evidence" value="ECO:0007669"/>
    <property type="project" value="UniProtKB-ARBA"/>
</dbReference>